<proteinExistence type="predicted"/>
<keyword evidence="5" id="KW-1185">Reference proteome</keyword>
<evidence type="ECO:0000313" key="4">
    <source>
        <dbReference type="EMBL" id="AZI44020.1"/>
    </source>
</evidence>
<dbReference type="InterPro" id="IPR028949">
    <property type="entry name" value="Ntox15"/>
</dbReference>
<feature type="domain" description="eCIS core" evidence="2">
    <location>
        <begin position="422"/>
        <end position="499"/>
    </location>
</feature>
<sequence>MDDSFLRARRNHKRLHERFTLTQHLRLNQRPQDKIWNSTGLDRRREEPHSYRQLNYLMPEYEQTHRPSPTVAKPTESKAPAKSPSLQRQQAQTPEQRTAAIQRQAKRTAQQQVKFQLQRQIEEERSRHLVPFQAETIFDSTTVQRFVQSVSSALPQRAARSKAAGIQAVQRKSATQAQLPLRESHQQIKLGQIQRSLGNQLSRPSLQRQQQAASVLSALSLQREAMQGVLQQQVSLQRQISDGQATLPSGAFEAALQRQAGPAPLTQRPSTPAQWVQAAQLEVQRVADPAKPGQPRWMSVQHRDQHVGVLRSVGSQLAQGFKADRGPAVQRYADYGLQIATLQRQIQTSGIPRVVMSQIPASERPSLQRAMDEALQGLKEQDEQDQTALNIHALQRQLTDLNNQAEQPVMERIQARRGSGNPLPETVQRHLEAGLNHNLSKVRIHDDSEADKLAKSVQAVAFTTGSDIYFQSGKFSPNTQSGLELIAHEVTHVKQQASGQVGKGIDPDAGLEAQAQQMGKQMAHTFGAQPIQSKAPQSAKKAVPQNKALPTNPYAPGVYTKAAALQRVQAGTVQAALHHPFASMQRQESGTLQRFGLSDLNPVNLVKKGAEWAADKGKDLLAKGLTIIPGYKQLCMTFGKDLVTGKAMAQDPNALLDTLANWVPGPLKDIIKAVKESKAIPKAWAWFKGELGKLRLGDLMGDIGDAIKSLSIDKAKAAVMGRVSTLKGIITGSAKRIADIVLTAIAAGLGPVGQKVVAALRSSGDMIVQVLKNPAKFASNLLAALKKGFGQFGSNAPKHFQNGVGTWLTGATGVSLPPKLDLPGIFMTALTIMGLTYQNFRGRLVKAVGEQKVKLAEGSVQLIKTLQGGLHKDPDVKGQQGGVGSEVLAGIKSEVQNSLILAGIKKVVGMLIPGGGFLTAIVGAFQSVQFVIQQGSQIAGVIMDALSSVGAIAAGNIGGAANLVERSLSGAIPLALGFVAKLVGIGNLGGKIKNTFAKVKARLDRVVDKVVLKAKGLIGKLKVGVANTAQKAKAFISGIFGKKSFKTKKEQHSVWVDFKSNTPTLMLASTPREARVQLHYAHTEALERNASKKNEADTHLAQGQAVVTQGIAELKKAASAATGKPSKAKTDPKIFLTKLSAQYTAQLAPIAQKLFDLAESGTARQGSVLPPHTVTFECKPSLDFAEYKRQLGISQAVLRGMSAEEFFKRRAQFNFVVPQEKVERKLSVKSQNGRDDYHEKPAMSQAKAQAAKELQDFLSDPNGSAIVALKVNKIQSLMEMVRLSTVDKLKNTKKADEKAKLSRQLLKISDGMDTLSNASSNMDAGKTKSAAKSILGCLTVLHSLDQVASGLPSQLAGKGLDAYGDARVDFSIGGSWLQKDRLSGLEGHIRKNISTKNYPMTKLTPISLTVIKT</sequence>
<accession>A0A3G8YGR2</accession>
<dbReference type="KEGG" id="dph:EHF33_13935"/>
<reference evidence="4 5" key="1">
    <citation type="submission" date="2018-11" db="EMBL/GenBank/DDBJ databases">
        <title>Deinococcus shelandsis sp. nov., isolated from South Shetland Islands soil of Antarctica.</title>
        <authorList>
            <person name="Tian J."/>
        </authorList>
    </citation>
    <scope>NUCLEOTIDE SEQUENCE [LARGE SCALE GENOMIC DNA]</scope>
    <source>
        <strain evidence="4 5">S14-83T</strain>
    </source>
</reference>
<dbReference type="Pfam" id="PF13699">
    <property type="entry name" value="eCIS_core"/>
    <property type="match status" value="1"/>
</dbReference>
<name>A0A3G8YGR2_9DEIO</name>
<feature type="compositionally biased region" description="Basic and acidic residues" evidence="1">
    <location>
        <begin position="1226"/>
        <end position="1241"/>
    </location>
</feature>
<feature type="region of interest" description="Disordered" evidence="1">
    <location>
        <begin position="1226"/>
        <end position="1245"/>
    </location>
</feature>
<gene>
    <name evidence="4" type="ORF">EHF33_13935</name>
</gene>
<feature type="region of interest" description="Disordered" evidence="1">
    <location>
        <begin position="532"/>
        <end position="551"/>
    </location>
</feature>
<protein>
    <submittedName>
        <fullName evidence="4">DUF4157 domain-containing protein</fullName>
    </submittedName>
</protein>
<dbReference type="Proteomes" id="UP000276417">
    <property type="component" value="Chromosome 2"/>
</dbReference>
<dbReference type="Pfam" id="PF15604">
    <property type="entry name" value="Ntox15"/>
    <property type="match status" value="1"/>
</dbReference>
<feature type="domain" description="Novel toxin 15" evidence="3">
    <location>
        <begin position="1325"/>
        <end position="1397"/>
    </location>
</feature>
<dbReference type="EMBL" id="CP034184">
    <property type="protein sequence ID" value="AZI44020.1"/>
    <property type="molecule type" value="Genomic_DNA"/>
</dbReference>
<evidence type="ECO:0000259" key="2">
    <source>
        <dbReference type="Pfam" id="PF13699"/>
    </source>
</evidence>
<evidence type="ECO:0000313" key="5">
    <source>
        <dbReference type="Proteomes" id="UP000276417"/>
    </source>
</evidence>
<evidence type="ECO:0000256" key="1">
    <source>
        <dbReference type="SAM" id="MobiDB-lite"/>
    </source>
</evidence>
<organism evidence="4 5">
    <name type="scientific">Deinococcus psychrotolerans</name>
    <dbReference type="NCBI Taxonomy" id="2489213"/>
    <lineage>
        <taxon>Bacteria</taxon>
        <taxon>Thermotogati</taxon>
        <taxon>Deinococcota</taxon>
        <taxon>Deinococci</taxon>
        <taxon>Deinococcales</taxon>
        <taxon>Deinococcaceae</taxon>
        <taxon>Deinococcus</taxon>
    </lineage>
</organism>
<dbReference type="InterPro" id="IPR025295">
    <property type="entry name" value="eCIS_core_dom"/>
</dbReference>
<evidence type="ECO:0000259" key="3">
    <source>
        <dbReference type="Pfam" id="PF15604"/>
    </source>
</evidence>
<feature type="compositionally biased region" description="Polar residues" evidence="1">
    <location>
        <begin position="84"/>
        <end position="107"/>
    </location>
</feature>
<dbReference type="OrthoDB" id="7387101at2"/>
<feature type="region of interest" description="Disordered" evidence="1">
    <location>
        <begin position="59"/>
        <end position="107"/>
    </location>
</feature>